<accession>D7SNS2</accession>
<dbReference type="EMBL" id="FN594958">
    <property type="protein sequence ID" value="CBI17301.3"/>
    <property type="molecule type" value="Genomic_DNA"/>
</dbReference>
<sequence length="25" mass="2871">MNHLKVVLSKVIVLARLIHTTTRLN</sequence>
<dbReference type="HOGENOM" id="CLU_3419859_0_0_1"/>
<gene>
    <name evidence="1" type="ordered locus">VIT_05s0029g00320</name>
</gene>
<organism evidence="1 2">
    <name type="scientific">Vitis vinifera</name>
    <name type="common">Grape</name>
    <dbReference type="NCBI Taxonomy" id="29760"/>
    <lineage>
        <taxon>Eukaryota</taxon>
        <taxon>Viridiplantae</taxon>
        <taxon>Streptophyta</taxon>
        <taxon>Embryophyta</taxon>
        <taxon>Tracheophyta</taxon>
        <taxon>Spermatophyta</taxon>
        <taxon>Magnoliopsida</taxon>
        <taxon>eudicotyledons</taxon>
        <taxon>Gunneridae</taxon>
        <taxon>Pentapetalae</taxon>
        <taxon>rosids</taxon>
        <taxon>Vitales</taxon>
        <taxon>Vitaceae</taxon>
        <taxon>Viteae</taxon>
        <taxon>Vitis</taxon>
    </lineage>
</organism>
<protein>
    <submittedName>
        <fullName evidence="1">Uncharacterized protein</fullName>
    </submittedName>
</protein>
<dbReference type="PaxDb" id="29760-VIT_05s0029g00320.t01"/>
<name>D7SNS2_VITVI</name>
<dbReference type="Proteomes" id="UP000009183">
    <property type="component" value="Chromosome 5"/>
</dbReference>
<proteinExistence type="predicted"/>
<keyword evidence="2" id="KW-1185">Reference proteome</keyword>
<dbReference type="AlphaFoldDB" id="D7SNS2"/>
<dbReference type="InParanoid" id="D7SNS2"/>
<reference evidence="2" key="1">
    <citation type="journal article" date="2007" name="Nature">
        <title>The grapevine genome sequence suggests ancestral hexaploidization in major angiosperm phyla.</title>
        <authorList>
            <consortium name="The French-Italian Public Consortium for Grapevine Genome Characterization."/>
            <person name="Jaillon O."/>
            <person name="Aury J.-M."/>
            <person name="Noel B."/>
            <person name="Policriti A."/>
            <person name="Clepet C."/>
            <person name="Casagrande A."/>
            <person name="Choisne N."/>
            <person name="Aubourg S."/>
            <person name="Vitulo N."/>
            <person name="Jubin C."/>
            <person name="Vezzi A."/>
            <person name="Legeai F."/>
            <person name="Hugueney P."/>
            <person name="Dasilva C."/>
            <person name="Horner D."/>
            <person name="Mica E."/>
            <person name="Jublot D."/>
            <person name="Poulain J."/>
            <person name="Bruyere C."/>
            <person name="Billault A."/>
            <person name="Segurens B."/>
            <person name="Gouyvenoux M."/>
            <person name="Ugarte E."/>
            <person name="Cattonaro F."/>
            <person name="Anthouard V."/>
            <person name="Vico V."/>
            <person name="Del Fabbro C."/>
            <person name="Alaux M."/>
            <person name="Di Gaspero G."/>
            <person name="Dumas V."/>
            <person name="Felice N."/>
            <person name="Paillard S."/>
            <person name="Juman I."/>
            <person name="Moroldo M."/>
            <person name="Scalabrin S."/>
            <person name="Canaguier A."/>
            <person name="Le Clainche I."/>
            <person name="Malacrida G."/>
            <person name="Durand E."/>
            <person name="Pesole G."/>
            <person name="Laucou V."/>
            <person name="Chatelet P."/>
            <person name="Merdinoglu D."/>
            <person name="Delledonne M."/>
            <person name="Pezzotti M."/>
            <person name="Lecharny A."/>
            <person name="Scarpelli C."/>
            <person name="Artiguenave F."/>
            <person name="Pe M.E."/>
            <person name="Valle G."/>
            <person name="Morgante M."/>
            <person name="Caboche M."/>
            <person name="Adam-Blondon A.-F."/>
            <person name="Weissenbach J."/>
            <person name="Quetier F."/>
            <person name="Wincker P."/>
        </authorList>
    </citation>
    <scope>NUCLEOTIDE SEQUENCE [LARGE SCALE GENOMIC DNA]</scope>
    <source>
        <strain evidence="2">cv. Pinot noir / PN40024</strain>
    </source>
</reference>
<evidence type="ECO:0000313" key="1">
    <source>
        <dbReference type="EMBL" id="CBI17301.3"/>
    </source>
</evidence>
<evidence type="ECO:0000313" key="2">
    <source>
        <dbReference type="Proteomes" id="UP000009183"/>
    </source>
</evidence>